<keyword evidence="4" id="KW-1185">Reference proteome</keyword>
<feature type="signal peptide" evidence="1">
    <location>
        <begin position="1"/>
        <end position="27"/>
    </location>
</feature>
<dbReference type="GeneTree" id="ENSGT00940000159769"/>
<keyword evidence="1" id="KW-0732">Signal</keyword>
<evidence type="ECO:0000313" key="3">
    <source>
        <dbReference type="Ensembl" id="ENSPLAP00000028832.1"/>
    </source>
</evidence>
<dbReference type="Gene3D" id="3.10.450.50">
    <property type="match status" value="1"/>
</dbReference>
<feature type="chain" id="PRO_5017369410" description="Calcium/calmodulin-dependent protein kinase II association-domain domain-containing protein" evidence="1">
    <location>
        <begin position="28"/>
        <end position="187"/>
    </location>
</feature>
<name>A0A3B3VVC2_9TELE</name>
<reference evidence="3" key="1">
    <citation type="submission" date="2025-08" db="UniProtKB">
        <authorList>
            <consortium name="Ensembl"/>
        </authorList>
    </citation>
    <scope>IDENTIFICATION</scope>
</reference>
<evidence type="ECO:0000259" key="2">
    <source>
        <dbReference type="Pfam" id="PF08332"/>
    </source>
</evidence>
<feature type="domain" description="Calcium/calmodulin-dependent protein kinase II association-domain" evidence="2">
    <location>
        <begin position="45"/>
        <end position="170"/>
    </location>
</feature>
<dbReference type="InterPro" id="IPR032710">
    <property type="entry name" value="NTF2-like_dom_sf"/>
</dbReference>
<evidence type="ECO:0000313" key="4">
    <source>
        <dbReference type="Proteomes" id="UP000261500"/>
    </source>
</evidence>
<sequence>MCQSSLPFLNMIIISALIKLKIPTCVSVHHLQQTVTFLGVSFAARKQEIIKVTEQLIEAINNGDFEAYTKICDPGLTSFEPEALGNLVEGTEFHRFYFENALSKGKLPIHTILLNPHVHLIGDEAACIAYIRLTQYIDGNGMPRTMQSEETRIWHRRDSKWQNIHFHRSGSLTVPTKYDQPQSTTIW</sequence>
<dbReference type="GO" id="GO:0004683">
    <property type="term" value="F:calcium/calmodulin-dependent protein kinase activity"/>
    <property type="evidence" value="ECO:0007669"/>
    <property type="project" value="InterPro"/>
</dbReference>
<dbReference type="GO" id="GO:0005516">
    <property type="term" value="F:calmodulin binding"/>
    <property type="evidence" value="ECO:0007669"/>
    <property type="project" value="InterPro"/>
</dbReference>
<dbReference type="AlphaFoldDB" id="A0A3B3VVC2"/>
<dbReference type="InterPro" id="IPR013543">
    <property type="entry name" value="Ca/CaM-dep_prot_kinase-assoc"/>
</dbReference>
<reference evidence="3" key="2">
    <citation type="submission" date="2025-09" db="UniProtKB">
        <authorList>
            <consortium name="Ensembl"/>
        </authorList>
    </citation>
    <scope>IDENTIFICATION</scope>
</reference>
<accession>A0A3B3VVC2</accession>
<protein>
    <recommendedName>
        <fullName evidence="2">Calcium/calmodulin-dependent protein kinase II association-domain domain-containing protein</fullName>
    </recommendedName>
</protein>
<dbReference type="Proteomes" id="UP000261500">
    <property type="component" value="Unplaced"/>
</dbReference>
<dbReference type="Ensembl" id="ENSPLAT00000023206.1">
    <property type="protein sequence ID" value="ENSPLAP00000028832.1"/>
    <property type="gene ID" value="ENSPLAG00000018533.1"/>
</dbReference>
<dbReference type="SUPFAM" id="SSF54427">
    <property type="entry name" value="NTF2-like"/>
    <property type="match status" value="1"/>
</dbReference>
<dbReference type="FunFam" id="3.10.450.50:FF:000001">
    <property type="entry name" value="calcium/calmodulin-dependent protein kinase type II subunit gamma isoform X1"/>
    <property type="match status" value="1"/>
</dbReference>
<proteinExistence type="predicted"/>
<dbReference type="Pfam" id="PF08332">
    <property type="entry name" value="CaMKII_AD"/>
    <property type="match status" value="1"/>
</dbReference>
<organism evidence="3 4">
    <name type="scientific">Poecilia latipinna</name>
    <name type="common">sailfin molly</name>
    <dbReference type="NCBI Taxonomy" id="48699"/>
    <lineage>
        <taxon>Eukaryota</taxon>
        <taxon>Metazoa</taxon>
        <taxon>Chordata</taxon>
        <taxon>Craniata</taxon>
        <taxon>Vertebrata</taxon>
        <taxon>Euteleostomi</taxon>
        <taxon>Actinopterygii</taxon>
        <taxon>Neopterygii</taxon>
        <taxon>Teleostei</taxon>
        <taxon>Neoteleostei</taxon>
        <taxon>Acanthomorphata</taxon>
        <taxon>Ovalentaria</taxon>
        <taxon>Atherinomorphae</taxon>
        <taxon>Cyprinodontiformes</taxon>
        <taxon>Poeciliidae</taxon>
        <taxon>Poeciliinae</taxon>
        <taxon>Poecilia</taxon>
    </lineage>
</organism>
<evidence type="ECO:0000256" key="1">
    <source>
        <dbReference type="SAM" id="SignalP"/>
    </source>
</evidence>
<dbReference type="STRING" id="48699.ENSPLAP00000028832"/>